<keyword evidence="3" id="KW-1185">Reference proteome</keyword>
<keyword evidence="1" id="KW-0472">Membrane</keyword>
<keyword evidence="1" id="KW-0812">Transmembrane</keyword>
<comment type="caution">
    <text evidence="2">The sequence shown here is derived from an EMBL/GenBank/DDBJ whole genome shotgun (WGS) entry which is preliminary data.</text>
</comment>
<dbReference type="STRING" id="490622.A0A395N8Q1"/>
<dbReference type="OrthoDB" id="4898871at2759"/>
<evidence type="ECO:0000313" key="2">
    <source>
        <dbReference type="EMBL" id="RFU72177.1"/>
    </source>
</evidence>
<gene>
    <name evidence="2" type="ORF">TARUN_10084</name>
</gene>
<evidence type="ECO:0000313" key="3">
    <source>
        <dbReference type="Proteomes" id="UP000266272"/>
    </source>
</evidence>
<sequence length="550" mass="63384">MCYTGVRPGELVEARRKNPKDGSVDELFGERVVMQDDSDNGLDEAVDETSRKLSQLLLREENTMRGRPKALCYEDIHMMIVRHPQTGQPIPAMAIKFTNHKGADNKPKPTIFFFTPAKKLIFCVILVILAIALHDNAFVASSLTNASRVFETKVWGPGNYIALRWKEEKLKVPVFRQIQGTTLSLNEAMPYSKLNYDMGRQSLDSGFEKAWTPRFARRGAGNAANGDASDAVRDQMMRHDPKFLTFSSAYLNEIANFDLQNAFLEEEKQDQLFRLFAHVTLTRDPRATRDMVPAEVWANTPPDPEIVALEEQRAALKQGHYRIAGCEDEKNIRQLSQTIRVKKAERERRIVKEYREFYFRNHSTWVIEAQARGEMEEEYKEPEINLAIPERARLAEILCHQPDDWTSEEIHRHRIESVDLMVALCDKKETGKRSRTQLRTQIGQDVKQESPTPEVIFMPEAKPDIFPLLMEATQCPDCIGDEQLPPMERTFRWCRTTVRNDHFDDQHLPERERAEQRGEAITCNHPKCKGIKLKHLDHLRAHTLKPSIAI</sequence>
<protein>
    <submittedName>
        <fullName evidence="2">Domain containing</fullName>
    </submittedName>
</protein>
<dbReference type="InterPro" id="IPR021842">
    <property type="entry name" value="DUF3435"/>
</dbReference>
<dbReference type="AlphaFoldDB" id="A0A395N8Q1"/>
<keyword evidence="1" id="KW-1133">Transmembrane helix</keyword>
<name>A0A395N8Q1_TRIAR</name>
<dbReference type="PANTHER" id="PTHR37535:SF4">
    <property type="entry name" value="FLUG DOMAIN-CONTAINING PROTEIN"/>
    <property type="match status" value="1"/>
</dbReference>
<dbReference type="EMBL" id="PXOA01000944">
    <property type="protein sequence ID" value="RFU72177.1"/>
    <property type="molecule type" value="Genomic_DNA"/>
</dbReference>
<feature type="transmembrane region" description="Helical" evidence="1">
    <location>
        <begin position="111"/>
        <end position="133"/>
    </location>
</feature>
<dbReference type="Proteomes" id="UP000266272">
    <property type="component" value="Unassembled WGS sequence"/>
</dbReference>
<proteinExistence type="predicted"/>
<reference evidence="2 3" key="1">
    <citation type="journal article" date="2018" name="PLoS Pathog.">
        <title>Evolution of structural diversity of trichothecenes, a family of toxins produced by plant pathogenic and entomopathogenic fungi.</title>
        <authorList>
            <person name="Proctor R.H."/>
            <person name="McCormick S.P."/>
            <person name="Kim H.S."/>
            <person name="Cardoza R.E."/>
            <person name="Stanley A.M."/>
            <person name="Lindo L."/>
            <person name="Kelly A."/>
            <person name="Brown D.W."/>
            <person name="Lee T."/>
            <person name="Vaughan M.M."/>
            <person name="Alexander N.J."/>
            <person name="Busman M."/>
            <person name="Gutierrez S."/>
        </authorList>
    </citation>
    <scope>NUCLEOTIDE SEQUENCE [LARGE SCALE GENOMIC DNA]</scope>
    <source>
        <strain evidence="2 3">IBT 40837</strain>
    </source>
</reference>
<accession>A0A395N8Q1</accession>
<dbReference type="PANTHER" id="PTHR37535">
    <property type="entry name" value="FLUG DOMAIN PROTEIN"/>
    <property type="match status" value="1"/>
</dbReference>
<organism evidence="2 3">
    <name type="scientific">Trichoderma arundinaceum</name>
    <dbReference type="NCBI Taxonomy" id="490622"/>
    <lineage>
        <taxon>Eukaryota</taxon>
        <taxon>Fungi</taxon>
        <taxon>Dikarya</taxon>
        <taxon>Ascomycota</taxon>
        <taxon>Pezizomycotina</taxon>
        <taxon>Sordariomycetes</taxon>
        <taxon>Hypocreomycetidae</taxon>
        <taxon>Hypocreales</taxon>
        <taxon>Hypocreaceae</taxon>
        <taxon>Trichoderma</taxon>
    </lineage>
</organism>
<dbReference type="Pfam" id="PF11917">
    <property type="entry name" value="DUF3435"/>
    <property type="match status" value="1"/>
</dbReference>
<evidence type="ECO:0000256" key="1">
    <source>
        <dbReference type="SAM" id="Phobius"/>
    </source>
</evidence>